<evidence type="ECO:0000313" key="2">
    <source>
        <dbReference type="EMBL" id="CDQ05600.1"/>
    </source>
</evidence>
<organism evidence="2">
    <name type="scientific">Brugia malayi</name>
    <name type="common">Filarial nematode worm</name>
    <dbReference type="NCBI Taxonomy" id="6279"/>
    <lineage>
        <taxon>Eukaryota</taxon>
        <taxon>Metazoa</taxon>
        <taxon>Ecdysozoa</taxon>
        <taxon>Nematoda</taxon>
        <taxon>Chromadorea</taxon>
        <taxon>Rhabditida</taxon>
        <taxon>Spirurina</taxon>
        <taxon>Spiruromorpha</taxon>
        <taxon>Filarioidea</taxon>
        <taxon>Onchocercidae</taxon>
        <taxon>Brugia</taxon>
    </lineage>
</organism>
<reference evidence="2 4" key="1">
    <citation type="journal article" date="2007" name="Science">
        <title>Draft genome of the filarial nematode parasite Brugia malayi.</title>
        <authorList>
            <person name="Ghedin E."/>
            <person name="Wang S."/>
            <person name="Spiro D."/>
            <person name="Caler E."/>
            <person name="Zhao Q."/>
            <person name="Crabtree J."/>
            <person name="Allen J.E."/>
            <person name="Delcher A.L."/>
            <person name="Guiliano D.B."/>
            <person name="Miranda-Saavedra D."/>
            <person name="Angiuoli S.V."/>
            <person name="Creasy T."/>
            <person name="Amedeo P."/>
            <person name="Haas B."/>
            <person name="El-Sayed N.M."/>
            <person name="Wortman J.R."/>
            <person name="Feldblyum T."/>
            <person name="Tallon L."/>
            <person name="Schatz M."/>
            <person name="Shumway M."/>
            <person name="Koo H."/>
            <person name="Salzberg S.L."/>
            <person name="Schobel S."/>
            <person name="Pertea M."/>
            <person name="Pop M."/>
            <person name="White O."/>
            <person name="Barton G.J."/>
            <person name="Carlow C.K."/>
            <person name="Crawford M.J."/>
            <person name="Daub J."/>
            <person name="Dimmic M.W."/>
            <person name="Estes C.F."/>
            <person name="Foster J.M."/>
            <person name="Ganatra M."/>
            <person name="Gregory W.F."/>
            <person name="Johnson N.M."/>
            <person name="Jin J."/>
            <person name="Komuniecki R."/>
            <person name="Korf I."/>
            <person name="Kumar S."/>
            <person name="Laney S."/>
            <person name="Li B.W."/>
            <person name="Li W."/>
            <person name="Lindblom T.H."/>
            <person name="Lustigman S."/>
            <person name="Ma D."/>
            <person name="Maina C.V."/>
            <person name="Martin D.M."/>
            <person name="McCarter J.P."/>
            <person name="McReynolds L."/>
            <person name="Mitreva M."/>
            <person name="Nutman T.B."/>
            <person name="Parkinson J."/>
            <person name="Peregrin-Alvarez J.M."/>
            <person name="Poole C."/>
            <person name="Ren Q."/>
            <person name="Saunders L."/>
            <person name="Sluder A.E."/>
            <person name="Smith K."/>
            <person name="Stanke M."/>
            <person name="Unnasch T.R."/>
            <person name="Ware J."/>
            <person name="Wei A.D."/>
            <person name="Weil G."/>
            <person name="Williams D.J."/>
            <person name="Zhang Y."/>
            <person name="Williams S.A."/>
            <person name="Fraser-Liggett C."/>
            <person name="Slatko B."/>
            <person name="Blaxter M.L."/>
            <person name="Scott A.L."/>
        </authorList>
    </citation>
    <scope>NUCLEOTIDE SEQUENCE</scope>
    <source>
        <strain evidence="2 4">FR3</strain>
    </source>
</reference>
<evidence type="ECO:0000313" key="5">
    <source>
        <dbReference type="WBParaSite" id="Bm3823a.1"/>
    </source>
</evidence>
<reference evidence="2" key="2">
    <citation type="submission" date="2012-12" db="EMBL/GenBank/DDBJ databases">
        <authorList>
            <person name="Gao Y.W."/>
            <person name="Fan S.T."/>
            <person name="Sun H.T."/>
            <person name="Wang Z."/>
            <person name="Gao X.L."/>
            <person name="Li Y.G."/>
            <person name="Wang T.C."/>
            <person name="Zhang K."/>
            <person name="Xu W.W."/>
            <person name="Yu Z.J."/>
            <person name="Xia X.Z."/>
        </authorList>
    </citation>
    <scope>NUCLEOTIDE SEQUENCE</scope>
    <source>
        <strain evidence="2">FR3</strain>
    </source>
</reference>
<reference evidence="5" key="4">
    <citation type="submission" date="2022-04" db="UniProtKB">
        <authorList>
            <consortium name="WormBaseParasite"/>
        </authorList>
    </citation>
    <scope>IDENTIFICATION</scope>
</reference>
<gene>
    <name evidence="2 6" type="ORF">Bm3823</name>
    <name evidence="3" type="ORF">BM_BM3823</name>
    <name evidence="2" type="ORF">BM_Bm3823</name>
</gene>
<evidence type="ECO:0000313" key="4">
    <source>
        <dbReference type="Proteomes" id="UP000006672"/>
    </source>
</evidence>
<sequence>MSPNKLTTSCSVRNFYRDRWYWQCDREWSDSCSSSSSCSSDNNSDNDNSSISISRTYCSLNLINFRTILIIYCILIIIINVVTTKDIAQQRFGCNLSDHQACDELCKQDSYWYGHCSIWDGYDFTCSCYHYKIPLNGSICKRMQKICNEYCIKRGLEGGYCYVYASRTAPNGTTECKCFEELLQPVRSGEIDELVRQPRKEITYFKGNSN</sequence>
<accession>A0A4E9FEN7</accession>
<name>A0A0K0JBZ9_BRUMA</name>
<keyword evidence="1" id="KW-0472">Membrane</keyword>
<dbReference type="EMBL" id="LN857001">
    <property type="protein sequence ID" value="CDQ05600.1"/>
    <property type="molecule type" value="Genomic_DNA"/>
</dbReference>
<keyword evidence="1" id="KW-1133">Transmembrane helix</keyword>
<keyword evidence="1" id="KW-0812">Transmembrane</keyword>
<feature type="transmembrane region" description="Helical" evidence="1">
    <location>
        <begin position="63"/>
        <end position="82"/>
    </location>
</feature>
<dbReference type="WormBase" id="Bm3823c">
    <property type="protein sequence ID" value="BM30115"/>
    <property type="gene ID" value="WBGene00224084"/>
</dbReference>
<reference evidence="3" key="3">
    <citation type="submission" date="2019-04" db="EMBL/GenBank/DDBJ databases">
        <authorList>
            <person name="Howe K."/>
            <person name="Paulini M."/>
            <person name="Williams G."/>
        </authorList>
    </citation>
    <scope>NUCLEOTIDE SEQUENCE [LARGE SCALE GENOMIC DNA]</scope>
    <source>
        <strain evidence="3">FR3</strain>
    </source>
</reference>
<accession>A0A0K0JBZ9</accession>
<dbReference type="GeneID" id="66059734"/>
<dbReference type="CTD" id="66059734"/>
<proteinExistence type="predicted"/>
<dbReference type="Proteomes" id="UP000006672">
    <property type="component" value="Unassembled WGS sequence"/>
</dbReference>
<evidence type="ECO:0000313" key="3">
    <source>
        <dbReference type="EMBL" id="VIO94796.1"/>
    </source>
</evidence>
<dbReference type="RefSeq" id="XP_042935206.1">
    <property type="nucleotide sequence ID" value="XM_043079272.1"/>
</dbReference>
<protein>
    <submittedName>
        <fullName evidence="5">Bm3823, isoform a</fullName>
    </submittedName>
    <submittedName>
        <fullName evidence="2">Bm3823, isoform c</fullName>
    </submittedName>
</protein>
<dbReference type="AlphaFoldDB" id="A0A0K0JBZ9"/>
<keyword evidence="4" id="KW-1185">Reference proteome</keyword>
<dbReference type="KEGG" id="bmy:BM_BM3823"/>
<evidence type="ECO:0000256" key="1">
    <source>
        <dbReference type="SAM" id="Phobius"/>
    </source>
</evidence>
<dbReference type="OrthoDB" id="5911979at2759"/>
<evidence type="ECO:0000313" key="6">
    <source>
        <dbReference type="WormBase" id="Bm3823c"/>
    </source>
</evidence>
<dbReference type="WBParaSite" id="Bm3823a.1">
    <property type="protein sequence ID" value="Bm3823a.1"/>
    <property type="gene ID" value="WBGene00224084"/>
</dbReference>
<dbReference type="EMBL" id="CAAKNF010000193">
    <property type="protein sequence ID" value="VIO94796.1"/>
    <property type="molecule type" value="Genomic_DNA"/>
</dbReference>